<dbReference type="RefSeq" id="WP_256616891.1">
    <property type="nucleotide sequence ID" value="NZ_JANIBK010000166.1"/>
</dbReference>
<dbReference type="EMBL" id="JANIBK010000166">
    <property type="protein sequence ID" value="MCQ8130466.1"/>
    <property type="molecule type" value="Genomic_DNA"/>
</dbReference>
<proteinExistence type="predicted"/>
<evidence type="ECO:0000313" key="1">
    <source>
        <dbReference type="EMBL" id="MCQ8130466.1"/>
    </source>
</evidence>
<accession>A0ABT1UA10</accession>
<comment type="caution">
    <text evidence="1">The sequence shown here is derived from an EMBL/GenBank/DDBJ whole genome shotgun (WGS) entry which is preliminary data.</text>
</comment>
<reference evidence="1 2" key="1">
    <citation type="submission" date="2022-07" db="EMBL/GenBank/DDBJ databases">
        <title>Methylomonas rivi sp. nov., Methylomonas rosea sp. nov., Methylomonas aureus sp. nov. and Methylomonas subterranea sp. nov., four novel methanotrophs isolated from a freshwater creek and the deep terrestrial subsurface.</title>
        <authorList>
            <person name="Abin C."/>
            <person name="Sankaranarayanan K."/>
            <person name="Garner C."/>
            <person name="Sindelar R."/>
            <person name="Kotary K."/>
            <person name="Garner R."/>
            <person name="Barclay S."/>
            <person name="Lawson P."/>
            <person name="Krumholz L."/>
        </authorList>
    </citation>
    <scope>NUCLEOTIDE SEQUENCE [LARGE SCALE GENOMIC DNA]</scope>
    <source>
        <strain evidence="1 2">WSC-6</strain>
    </source>
</reference>
<organism evidence="1 2">
    <name type="scientific">Methylomonas rivi</name>
    <dbReference type="NCBI Taxonomy" id="2952226"/>
    <lineage>
        <taxon>Bacteria</taxon>
        <taxon>Pseudomonadati</taxon>
        <taxon>Pseudomonadota</taxon>
        <taxon>Gammaproteobacteria</taxon>
        <taxon>Methylococcales</taxon>
        <taxon>Methylococcaceae</taxon>
        <taxon>Methylomonas</taxon>
    </lineage>
</organism>
<gene>
    <name evidence="1" type="ORF">NP596_18550</name>
</gene>
<protein>
    <submittedName>
        <fullName evidence="1">Uncharacterized protein</fullName>
    </submittedName>
</protein>
<dbReference type="Proteomes" id="UP001524586">
    <property type="component" value="Unassembled WGS sequence"/>
</dbReference>
<evidence type="ECO:0000313" key="2">
    <source>
        <dbReference type="Proteomes" id="UP001524586"/>
    </source>
</evidence>
<name>A0ABT1UA10_9GAMM</name>
<sequence>MANLFNGYCYDSVDVAAETELATEPRFTADGVYSPYMAGNYTIETADMTYIFTPLVGSQQYVTVTRVYPQCAEVGYQNNYTGLTIDDSIELSWMVALVWITAWAIKQMRYR</sequence>
<keyword evidence="2" id="KW-1185">Reference proteome</keyword>